<evidence type="ECO:0000313" key="3">
    <source>
        <dbReference type="EMBL" id="TLH55423.1"/>
    </source>
</evidence>
<dbReference type="KEGG" id="mmuc:C1S78_026345"/>
<dbReference type="AlphaFoldDB" id="A0A8H2JGM8"/>
<feature type="region of interest" description="Disordered" evidence="1">
    <location>
        <begin position="1"/>
        <end position="22"/>
    </location>
</feature>
<feature type="region of interest" description="Disordered" evidence="1">
    <location>
        <begin position="80"/>
        <end position="101"/>
    </location>
</feature>
<evidence type="ECO:0000313" key="4">
    <source>
        <dbReference type="Proteomes" id="UP000309231"/>
    </source>
</evidence>
<dbReference type="GeneID" id="76728481"/>
<dbReference type="Proteomes" id="UP000309231">
    <property type="component" value="Chromosome"/>
</dbReference>
<dbReference type="RefSeq" id="WP_099048615.1">
    <property type="nucleotide sequence ID" value="NZ_ANBS01000024.1"/>
</dbReference>
<proteinExistence type="predicted"/>
<evidence type="ECO:0000256" key="1">
    <source>
        <dbReference type="SAM" id="MobiDB-lite"/>
    </source>
</evidence>
<keyword evidence="4" id="KW-1185">Reference proteome</keyword>
<feature type="compositionally biased region" description="Pro residues" evidence="1">
    <location>
        <begin position="1"/>
        <end position="15"/>
    </location>
</feature>
<accession>A0A8H2JGM8</accession>
<dbReference type="EMBL" id="CP062008">
    <property type="protein sequence ID" value="QPG68896.1"/>
    <property type="molecule type" value="Genomic_DNA"/>
</dbReference>
<gene>
    <name evidence="2" type="ORF">C1S78_026345</name>
    <name evidence="3" type="ORF">C1S78_26310</name>
</gene>
<sequence>MVPPVPADEPVPAPAAAPAVEPEKTQTLAEAIAGGNYREILEAQCRDIAKALPGASGPSRAALHMRLSAIAKELEDMKVAGTGDGSVVATTDDERWDPEAI</sequence>
<reference evidence="3" key="1">
    <citation type="submission" date="2018-01" db="EMBL/GenBank/DDBJ databases">
        <title>Comparative genomics of Mycobacterium mucogenicum and Mycobacterium neoaurum clade members emphasizing tRNA and non-coding RNA.</title>
        <authorList>
            <person name="Behra P.R.K."/>
            <person name="Pettersson B.M.F."/>
            <person name="Das S."/>
            <person name="Dasgupta S."/>
            <person name="Kirsebom L.A."/>
        </authorList>
    </citation>
    <scope>NUCLEOTIDE SEQUENCE</scope>
    <source>
        <strain evidence="3">DSM 44124</strain>
    </source>
</reference>
<protein>
    <submittedName>
        <fullName evidence="3">Uncharacterized protein</fullName>
    </submittedName>
</protein>
<reference evidence="2 4" key="2">
    <citation type="journal article" date="2019" name="BMC Evol. Biol.">
        <title>Comparative genomics of Mycobacterium mucogenicum and Mycobacterium neoaurum clade members emphasizing tRNA and non-coding RNA.</title>
        <authorList>
            <person name="Behra P.R.K."/>
            <person name="Pettersson B.M.F."/>
            <person name="Das S."/>
            <person name="Dasgupta S."/>
            <person name="Kirsebom L.A."/>
        </authorList>
    </citation>
    <scope>NUCLEOTIDE SEQUENCE [LARGE SCALE GENOMIC DNA]</scope>
    <source>
        <strain evidence="2 4">DSM 44124</strain>
    </source>
</reference>
<reference evidence="2 4" key="3">
    <citation type="journal article" date="2019" name="Sci. Rep.">
        <title>Insight into the biology of Mycobacterium mucogenicum and Mycobacterium neoaurum clade members.</title>
        <authorList>
            <person name="Behra P.R.K."/>
            <person name="Pettersson B.M.F."/>
            <person name="Ramesh M."/>
            <person name="Dasgupta S."/>
            <person name="Kirsebom L.A."/>
        </authorList>
    </citation>
    <scope>NUCLEOTIDE SEQUENCE [LARGE SCALE GENOMIC DNA]</scope>
    <source>
        <strain evidence="2 4">DSM 44124</strain>
    </source>
</reference>
<organism evidence="3">
    <name type="scientific">Mycolicibacterium mucogenicum DSM 44124</name>
    <dbReference type="NCBI Taxonomy" id="1226753"/>
    <lineage>
        <taxon>Bacteria</taxon>
        <taxon>Bacillati</taxon>
        <taxon>Actinomycetota</taxon>
        <taxon>Actinomycetes</taxon>
        <taxon>Mycobacteriales</taxon>
        <taxon>Mycobacteriaceae</taxon>
        <taxon>Mycolicibacterium</taxon>
    </lineage>
</organism>
<evidence type="ECO:0000313" key="2">
    <source>
        <dbReference type="EMBL" id="QPG68896.1"/>
    </source>
</evidence>
<dbReference type="EMBL" id="POTL01000001">
    <property type="protein sequence ID" value="TLH55423.1"/>
    <property type="molecule type" value="Genomic_DNA"/>
</dbReference>
<name>A0A8H2JGM8_MYCMU</name>